<dbReference type="Gene3D" id="3.30.559.10">
    <property type="entry name" value="Chloramphenicol acetyltransferase-like domain"/>
    <property type="match status" value="7"/>
</dbReference>
<dbReference type="FunFam" id="1.10.1200.10:FF:000016">
    <property type="entry name" value="Non-ribosomal peptide synthase"/>
    <property type="match status" value="1"/>
</dbReference>
<dbReference type="Pfam" id="PF13193">
    <property type="entry name" value="AMP-binding_C"/>
    <property type="match status" value="4"/>
</dbReference>
<dbReference type="PROSITE" id="PS00012">
    <property type="entry name" value="PHOSPHOPANTETHEINE"/>
    <property type="match status" value="3"/>
</dbReference>
<evidence type="ECO:0000256" key="5">
    <source>
        <dbReference type="ARBA" id="ARBA00022737"/>
    </source>
</evidence>
<dbReference type="UniPathway" id="UPA00011"/>
<comment type="similarity">
    <text evidence="2">Belongs to the ATP-dependent AMP-binding enzyme family.</text>
</comment>
<dbReference type="RefSeq" id="WP_127945855.1">
    <property type="nucleotide sequence ID" value="NZ_RKLN01000001.1"/>
</dbReference>
<keyword evidence="9" id="KW-1185">Reference proteome</keyword>
<dbReference type="InterPro" id="IPR020845">
    <property type="entry name" value="AMP-binding_CS"/>
</dbReference>
<dbReference type="SMART" id="SM00823">
    <property type="entry name" value="PKS_PP"/>
    <property type="match status" value="4"/>
</dbReference>
<dbReference type="InterPro" id="IPR025110">
    <property type="entry name" value="AMP-bd_C"/>
</dbReference>
<dbReference type="Gene3D" id="3.40.50.12780">
    <property type="entry name" value="N-terminal domain of ligase-like"/>
    <property type="match status" value="1"/>
</dbReference>
<comment type="caution">
    <text evidence="8">The sequence shown here is derived from an EMBL/GenBank/DDBJ whole genome shotgun (WGS) entry which is preliminary data.</text>
</comment>
<dbReference type="InterPro" id="IPR036736">
    <property type="entry name" value="ACP-like_sf"/>
</dbReference>
<accession>A0A3S3ZRD9</accession>
<evidence type="ECO:0000256" key="3">
    <source>
        <dbReference type="ARBA" id="ARBA00022450"/>
    </source>
</evidence>
<dbReference type="Pfam" id="PF00501">
    <property type="entry name" value="AMP-binding"/>
    <property type="match status" value="4"/>
</dbReference>
<dbReference type="CDD" id="cd17646">
    <property type="entry name" value="A_NRPS_AB3403-like"/>
    <property type="match status" value="2"/>
</dbReference>
<name>A0A3S3ZRD9_9NOCA</name>
<dbReference type="InterPro" id="IPR006162">
    <property type="entry name" value="Ppantetheine_attach_site"/>
</dbReference>
<evidence type="ECO:0000256" key="4">
    <source>
        <dbReference type="ARBA" id="ARBA00022553"/>
    </source>
</evidence>
<dbReference type="Gene3D" id="1.10.1200.10">
    <property type="entry name" value="ACP-like"/>
    <property type="match status" value="4"/>
</dbReference>
<dbReference type="Pfam" id="PF00550">
    <property type="entry name" value="PP-binding"/>
    <property type="match status" value="4"/>
</dbReference>
<evidence type="ECO:0000313" key="9">
    <source>
        <dbReference type="Proteomes" id="UP000284333"/>
    </source>
</evidence>
<keyword evidence="3" id="KW-0596">Phosphopantetheine</keyword>
<dbReference type="FunFam" id="3.30.300.30:FF:000010">
    <property type="entry name" value="Enterobactin synthetase component F"/>
    <property type="match status" value="2"/>
</dbReference>
<feature type="domain" description="Carrier" evidence="7">
    <location>
        <begin position="2502"/>
        <end position="2576"/>
    </location>
</feature>
<protein>
    <submittedName>
        <fullName evidence="8">Amino acid adenylation domain-containing protein</fullName>
    </submittedName>
</protein>
<evidence type="ECO:0000256" key="2">
    <source>
        <dbReference type="ARBA" id="ARBA00006432"/>
    </source>
</evidence>
<dbReference type="NCBIfam" id="TIGR01733">
    <property type="entry name" value="AA-adenyl-dom"/>
    <property type="match status" value="4"/>
</dbReference>
<dbReference type="SUPFAM" id="SSF52777">
    <property type="entry name" value="CoA-dependent acyltransferases"/>
    <property type="match status" value="14"/>
</dbReference>
<dbReference type="GO" id="GO:0043041">
    <property type="term" value="P:amino acid activation for nonribosomal peptide biosynthetic process"/>
    <property type="evidence" value="ECO:0007669"/>
    <property type="project" value="TreeGrafter"/>
</dbReference>
<dbReference type="Gene3D" id="3.30.300.30">
    <property type="match status" value="4"/>
</dbReference>
<sequence>MSADHHSAAPLLDQSVVDLPVTAAQSEILVAQQLDPLSTVYNLSLVGEVTGSIDLHRLAAAIRRTVTAAEALHVRFRVDDDRTLRQVPAPSDAWPLDVVDVRDAADPEGAAQAWMDRDMATVVDVTGGDALFAHAVFRLADDHVVWYQRYHHSIVDGLGISLIVADVVARYGDPNLGDQDLGSKAGQWSLRKFVDADLEYRNSARFTADRDYWLAEVLEAPEPPQLCAGGTDAAGMSGPPESTTVLIDAAIADALYAFAAEAGIRRTRLPMALLVAYLHRVTGLRDLTVSVPMAARVGRAMRRTPGMASTILPVTFHVDPAATVGELARAIDARLVTALRHGRYRGGDLDREVRAIDPDRRVFGPGINSMMFEHPVELDGYPTRVRSSVTGPVRDLDFSIQGGEDGEPIRIDLRAPAGNRDELMRHRDRLMHFMSQFLKDPMVAVGALEPMTDDERQRVLVDWNDTAEPQPSHTVPQLFADAVRRDADAEALVAGDRRLTYRELSERVAQLAHHLRERGLAPEEVVAVGLPRSAEMVVGLLAVLCAGGAFVPLDPSWPQERRDGVRADARARLVLTGPGGVDAGTDSVLVDLDDWAHKDLPTDLSDPELDGRRLAYVIFTSGSTGRPKGAMIRHEAICARLVWQRDRVLGFGADDASLFKAPLSFDISVNEILLPLVSGGRLVVTEPGGERDPQYLLDLIARERVTFVYLVSSMLDVLLDLARGTNMLSGLRHVWCGGEVLTPDLFDRFRRQLSTTLYHGYGPAEATIGVSHVIYRDDASRIATSIGRPNPNTQLYVLDSQLRPVPEGIGGELYAGGYLLGRGYVGAPGLTASRFVANPFADDGSVLYRTGDLARWAADGSLDFLGRADNQVKIRGMRLELEDVEAALASNPDVRHSAVLVRKTPAGSNYLAAYVVTNGDDEVTGDNLRAWAADRLPEYMVPSAFVVLDAFPLTPNGKLDRRALPEPDLAAAAEHVAPRTDLEATLCALIAGVLGLEQVGVTDDFFALGGDSIVAIQLVSQARCEGLSVSARDVFQLRTAGALAAALHVRVADGADTDDVAAGALAATPVVARVCGAGADVRTFHQWVLVQTPPGFDEETATAALQAVVDRHDALRARWDRQTGTLVVPDESVPVTVHVSELPEGLDDVDALVADEREAAVDLLDPESGIMLQAVLFHRAADGSGQIAPGQLLLVGHHLVVDGVSWRIIVEDFARAAAALAGGTDAASGVELPPAGTSLRRWSQLLEERARAGAFEDEFDYWWSVTAPGSLEIGSRAVDPTRDTWAEADTTTAQTTSEIAAPLLADVPAAYHTGVGDVLVAALALALRRWRGGDRTDVLVELEGHGREEHLVRRPGTALDVSRTVGWFTTVYPVRLQMETDHVPFALRSVKEQLRRVPNSGFGYGALRFLSGSGDALRAGTTPPVLFNYLGRVASGVGVDWLPTATGGGSDPAMPIGHALTVDVIATDGPDGPTLHTTFTRAGGVLSQADVDEFAAQWDAVLHEVAASAVDGGHTPSDFPLVPMAQADVDHLAESTPTLSEVLPTTPLQDGIYFHSVYERSVDERDGSAETEPDPYVVQQIVELTGEVDAIALHRALQAVVDRHDALRAGLCPLSDGRVVQVVSARADVPMTVLDLSGDPDWSDAVDRLLAADRLRGFDFERPPLVRYTLVRIDRARFLLMQSIHHVVADGWSVPVMLRELMALYSPAGAPPALPAPALYRAYLEWLGSRDRDASVDAWRVALAGADEPPTLPGTPTAGPTGVRSVEVALSAVATEALERLGRERGLTTSTLIHGAWGMLLARLTGRRDVLFGSTVSGRGGDLPGIEAMVGLFINTVPARLRLSTEETPAEILSRWQSEQSGLLDHQYVGLGELRRLTGLQELFETLVVVENYPIGNTSIADPSGAVQITGIRFDEHPPYPLTLIAVPGDRLRFEVKYDTARVGDATAAQMADGLLAVLSLLPEKIDRPVASVELADRPSPTPRTEFPNTTVPALLEAQAERTPDAIAVEFEGRALSYAQVHERANRLAHLLIGRGVRPESRVAVALPRSLDLMVALLAVGKAGGAYVPLDTGYPAERLGYMLEDSAPVCVLTSAGAVADLPRDTGETIAVDEVDLDAYPAERPKVALSPQHPAYVIYTSGSTGRPKGVVVPHSGVVNRLLWMQTFRPILATDRVLQKTPSSFDVSVPEFFGPLLAGATLVLARPDGHRDPQYLAELIAETRITRAHFVPSMLELFLAEPKARACGGLRVVASSGEALPLAVTRRFSDVLPGAVLDNLYGPTEASVEVSCAAAVQALPAEATAVPIGLPVSNTALYVLDPYLLPVADGGVGELYLAGPQLARGYLGRAAVTADRFVADPFGAPGDRMYRTGDLVRRNGDGAIEFLGRADDQVKLRGFRVELGEIEAQLASHADVTRAAAVIREDVPGHQQLVGYLVADPGLDIESVRRHLARTLPGFMVPAAFVVVDALPLSPSGKLDRRALPAPNVATPTRTMDSALSPRVSASPRVSTLAGLVAEVLGLDAVGEDDDFFALGGDSILAIRLVNLARRENISITPRQIFEQRTARALARLIGDDAPVEQRDAVRESVDSTGDLAPLPVVHRLSEWSGGTERFNQTVLLHSPVGATTQNLTAALQSVLDHHDGLRQRLTRHAAGVWSLQIAAPGTVAPSLHRVDVAGYDDTQLRAVIESESSAAADRLDPESGAMLEAVWFDAGDAEPGRLLLVAHHLVVDGVSWRVLLEDLPMSWVAARSGEPAALDPVGTSVKEYAELIAAQAQQPARLRELAHWTEVTAPGAELVPSVQGDATIATGSRRSVRLSVADTEAVLTAVPALAHADVTDVLVAALRIAVNRWFAGQGREADLLIDLERHGREELVSGIDLSRTVGWFTNITPVRLRGSVPAGAPVPFGGISGGTSEGGSPIDVLKDVKESLREAPDSGIGFGMLRYVNGRTAGLLRAGAQAQVLFNYLGRMPAGLVGPWTTAPETDSLATDPDADMSGPYRLLVNALCEDTPDGPVLGAVFGWSEPDLSASDAEAISDGWAAALRELAALASGHTGPGLLTPSDVPLAALTQSEIDAVTAAAPAGVETIWPLSPLQEGLYFQAAIADGADIYTAQFSLDFDRHLDLERLGAAIRTLQRRNPTLRAGFVGAGLTAPVQFVSAGLDVPIIEVDLRDLDDGAREARAAQLMLEDRLTPFDLTAPPLWRAMVLRLSDERDRLVINRQFLLWDGWSNGLVVSQLLALYEAGGDDTGFLTPENGFDSYLSWLAERDGDAASAAWARALSGIDEPTLLARRTGEAAALPDRRDAVLSRELGERLRAQAARTGVTLNAILSAALALVLSGTTGRSDVVFGATVAGRPPEVPGIDSVVGMFLNTVPVRMSLRPNESVADLMRRTQSERLELMPYDYLGLATIQRTSEHRELFDVLYVLQNFVDERQVSALHAAHDISGGDSIDHTHYPLTVVVTPGAETKVKFEFHPDKVAASDTERLLAGFVRLLEQFADNVDLPVGRTGTLAPPDRDRLDARLTETAHPVPETTIADLFGATAQRIPDATALVFGDDIVTYADLDARINRLARMLLAHGAGPERIVALALPRSVETVVTLFAVLRTGAAYLPLELDHPSERLVGMLEDARPVTMVTTTEVAETLSAATVDVMLIDDEEVWDRLRATEDSVLTDAELGGFAPGTPGRMDHPAYVIYTSGSTGKPKGVVTPYRGLTNMQFNHREEIFEPVVRSGGGRTLRIAHTVSFAFDMSWEELLWLVEGHEVHICDETLRRDARALVEYGDRHAIDVVNVTPTYARHLIEEGLLDDGPGQHRPPLVLLGGEAVSDQVWDALRQTDGTCGYNLYGPTEYTINTLGGGTGDSVTPTVGRPIWNTVAHILDGWLRPVPDGVAGELYISGVGLARGYLGRFGLTAERFVADPIVGGGARMYRTGDLVRRGPDGNIDFLGRTDDQVKIRGHRVELGEVESVLAEHDSVRQVAVIADAGPGGIKRLVAYLVPSRATASEEVAAHARKALPDYMVPVAFVAVETLPMTVNGKLDVRALPSADTVLGRADGESRAPRNLVEDTLCRLFGEVLELPEDAGLGIDDSFFDLGGHSLLATRLMSRARGDLSAELTMRDLFEAPTVAELAERIADRSESTRPVLVAGQRPDRLPLSPAQQRLWVIQQIEKGSREGAEQGTKKDTAASSAYNFPIVLRLRGPLDAEAFTQALGDVVGRHEVLRTVFDEHDGDPVQVILEGVHPEVTVLDAQPEGAGRLVADAVARPFDLASEIPVRATVVRVGDDEYVLALVLHHVATDEWSDRPFLRDLMVAYTARIQGEAPDWTPLPVQYADYTLWQRALLGDPSDADSLISRQLDYWAEVLDGAPEELALPADRTRPARPSFAGGAIELDLAAETTVALRALARDRGASMFMVLHAASAALLHRLGAGDDLPLGAPVAGRAEQGLDDLVGFFVNTVVLRTDVSGDPTFAQLLARVNELDLAAFSHADVPFESVVERVNPARTLARNPLFQVMVGYHSRTAEPVSSPDLALAPVSIEERSAKFDLVFNWTEFLDEDRVQLRLEYSADLFDHDTAARIARRQTAVLGAVASNPATRVSAVDVFLDGERGAVVHEFNDTFRPVEELTLPEAFDLWVRRTPEAVAVSDRDGEATFAELDERSRRIAGVLASRGVGAESVVGLAVPRSIDMVAAVLGVLRLGAAYLPLDLTHPADRITYMLDDPDAEILLTTAPESARVATDVTRVLLDDPDVRGELGGPLPDDLPTPPAGLDHAAYVIYTSGSTGRPKGAVLPHEGIMSLVATAEDRMRLTTGSVVMQFASVGFDVAVFELSMALCTGSRLVIIPEEARVAGPELTDFMHERGVTHAILPPSLMAALPPGCLVPEGCTVLVGTETVPPDLIGRWAERLNLLAAYGLTEATVNNTLWQAQPGWTQAVPIGIPDPNEQAYVLDDLLRPVPPGIAGELYIAGRGLARGYLGRPALTAGRFVANPFGPGRMYRTGDRARWRADGNIDFLGRVDDQVKIRGFRIELGEIIAALSSHPAVSQAAVVADRDAGITRLVGYVSPEFGDGADSVVAVDGPLDGAGVRAHAAGLLPDYMVPTMVVVLPGALPLTPNGKLDRKALPAPDWAALAGDGTPRDEVERQLCEAFSEILHLPAVGVHDGFFDLGGHSMASMKLVGRVRALFGCEITIRDIFDAPTVAELADVVRRRNTPARPVLVATGAATPVPLAPAQRLHWLRHRGAGSSARADHALALQLRETIDTDVLARALDDVVDRHVTLRTVFAPDGSEVFAYDGPRPGIDVIEVGDDDLHRRAYELAQLRIDLTGEAPLRVHVVSDDAGRQVLLLTMHHLAVDEWSVVPLLGDLLSAYVFRSGGIEPKWDPLAVEYPDYVRWQHLLLGDPADPESRHARQLDYWRKRLSGMPSRIPLPAQAGVRESRREMVPIEIDAGLHERIDRLAGRTGTSMFMVLQAALATLLTRDGAGSDIPIGSLVAGRSEDVLGPMVGCFFNLVVMRTDTSGTPDFEELLARIRVSNLDALDHSDVGFADVVAQIDGAGSGSRFPQVMLIHHEQARFDALDGVLDGFVPVPVGLPSAELTLSFYEPVGPGPVHAYLEFSTATVDGDAVARWARELPALLMSVVDTGEGK</sequence>
<keyword evidence="5" id="KW-0677">Repeat</keyword>
<dbReference type="InterPro" id="IPR045851">
    <property type="entry name" value="AMP-bd_C_sf"/>
</dbReference>
<dbReference type="CDD" id="cd19543">
    <property type="entry name" value="DCL_NRPS"/>
    <property type="match status" value="1"/>
</dbReference>
<dbReference type="GO" id="GO:0003824">
    <property type="term" value="F:catalytic activity"/>
    <property type="evidence" value="ECO:0007669"/>
    <property type="project" value="InterPro"/>
</dbReference>
<dbReference type="NCBIfam" id="TIGR01720">
    <property type="entry name" value="NRPS-para261"/>
    <property type="match status" value="2"/>
</dbReference>
<dbReference type="FunFam" id="2.30.38.10:FF:000001">
    <property type="entry name" value="Non-ribosomal peptide synthetase PvdI"/>
    <property type="match status" value="2"/>
</dbReference>
<dbReference type="InterPro" id="IPR009081">
    <property type="entry name" value="PP-bd_ACP"/>
</dbReference>
<dbReference type="SUPFAM" id="SSF56801">
    <property type="entry name" value="Acetyl-CoA synthetase-like"/>
    <property type="match status" value="4"/>
</dbReference>
<evidence type="ECO:0000256" key="1">
    <source>
        <dbReference type="ARBA" id="ARBA00001957"/>
    </source>
</evidence>
<feature type="domain" description="Carrier" evidence="7">
    <location>
        <begin position="5137"/>
        <end position="5212"/>
    </location>
</feature>
<dbReference type="InterPro" id="IPR020806">
    <property type="entry name" value="PKS_PP-bd"/>
</dbReference>
<evidence type="ECO:0000256" key="6">
    <source>
        <dbReference type="ARBA" id="ARBA00023194"/>
    </source>
</evidence>
<dbReference type="EMBL" id="RKLN01000001">
    <property type="protein sequence ID" value="RVW06542.1"/>
    <property type="molecule type" value="Genomic_DNA"/>
</dbReference>
<dbReference type="InterPro" id="IPR023213">
    <property type="entry name" value="CAT-like_dom_sf"/>
</dbReference>
<evidence type="ECO:0000313" key="8">
    <source>
        <dbReference type="EMBL" id="RVW06542.1"/>
    </source>
</evidence>
<dbReference type="FunFam" id="3.40.50.980:FF:000001">
    <property type="entry name" value="Non-ribosomal peptide synthetase"/>
    <property type="match status" value="4"/>
</dbReference>
<dbReference type="InterPro" id="IPR001242">
    <property type="entry name" value="Condensation_dom"/>
</dbReference>
<dbReference type="GO" id="GO:0008610">
    <property type="term" value="P:lipid biosynthetic process"/>
    <property type="evidence" value="ECO:0007669"/>
    <property type="project" value="UniProtKB-ARBA"/>
</dbReference>
<dbReference type="GO" id="GO:0031177">
    <property type="term" value="F:phosphopantetheine binding"/>
    <property type="evidence" value="ECO:0007669"/>
    <property type="project" value="InterPro"/>
</dbReference>
<dbReference type="NCBIfam" id="NF003417">
    <property type="entry name" value="PRK04813.1"/>
    <property type="match status" value="4"/>
</dbReference>
<dbReference type="CDD" id="cd19540">
    <property type="entry name" value="LCL_NRPS-like"/>
    <property type="match status" value="1"/>
</dbReference>
<dbReference type="InterPro" id="IPR042099">
    <property type="entry name" value="ANL_N_sf"/>
</dbReference>
<dbReference type="CDD" id="cd05930">
    <property type="entry name" value="A_NRPS"/>
    <property type="match status" value="1"/>
</dbReference>
<dbReference type="PROSITE" id="PS00455">
    <property type="entry name" value="AMP_BINDING"/>
    <property type="match status" value="4"/>
</dbReference>
<proteinExistence type="inferred from homology"/>
<dbReference type="OrthoDB" id="4501954at2"/>
<dbReference type="InterPro" id="IPR010060">
    <property type="entry name" value="NRPS_synth"/>
</dbReference>
<reference evidence="8 9" key="1">
    <citation type="submission" date="2018-11" db="EMBL/GenBank/DDBJ databases">
        <title>Rhodococcus spongicola sp. nov. and Rhodococcus xishaensis sp. nov. from marine sponges.</title>
        <authorList>
            <person name="Li L."/>
            <person name="Lin H.W."/>
        </authorList>
    </citation>
    <scope>NUCLEOTIDE SEQUENCE [LARGE SCALE GENOMIC DNA]</scope>
    <source>
        <strain evidence="8 9">LHW50502</strain>
    </source>
</reference>
<dbReference type="Gene3D" id="3.30.559.30">
    <property type="entry name" value="Nonribosomal peptide synthetase, condensation domain"/>
    <property type="match status" value="7"/>
</dbReference>
<dbReference type="InterPro" id="IPR000873">
    <property type="entry name" value="AMP-dep_synth/lig_dom"/>
</dbReference>
<dbReference type="Pfam" id="PF00668">
    <property type="entry name" value="Condensation"/>
    <property type="match status" value="7"/>
</dbReference>
<dbReference type="PROSITE" id="PS50075">
    <property type="entry name" value="CARRIER"/>
    <property type="match status" value="4"/>
</dbReference>
<feature type="domain" description="Carrier" evidence="7">
    <location>
        <begin position="977"/>
        <end position="1051"/>
    </location>
</feature>
<evidence type="ECO:0000259" key="7">
    <source>
        <dbReference type="PROSITE" id="PS50075"/>
    </source>
</evidence>
<dbReference type="Proteomes" id="UP000284333">
    <property type="component" value="Unassembled WGS sequence"/>
</dbReference>
<dbReference type="SUPFAM" id="SSF47336">
    <property type="entry name" value="ACP-like"/>
    <property type="match status" value="4"/>
</dbReference>
<keyword evidence="4" id="KW-0597">Phosphoprotein</keyword>
<keyword evidence="6" id="KW-0045">Antibiotic biosynthesis</keyword>
<dbReference type="PANTHER" id="PTHR45527:SF1">
    <property type="entry name" value="FATTY ACID SYNTHASE"/>
    <property type="match status" value="1"/>
</dbReference>
<dbReference type="PANTHER" id="PTHR45527">
    <property type="entry name" value="NONRIBOSOMAL PEPTIDE SYNTHETASE"/>
    <property type="match status" value="1"/>
</dbReference>
<dbReference type="GO" id="GO:0044550">
    <property type="term" value="P:secondary metabolite biosynthetic process"/>
    <property type="evidence" value="ECO:0007669"/>
    <property type="project" value="UniProtKB-ARBA"/>
</dbReference>
<dbReference type="Gene3D" id="3.40.50.980">
    <property type="match status" value="6"/>
</dbReference>
<dbReference type="InterPro" id="IPR010071">
    <property type="entry name" value="AA_adenyl_dom"/>
</dbReference>
<gene>
    <name evidence="8" type="ORF">EF834_03810</name>
</gene>
<comment type="cofactor">
    <cofactor evidence="1">
        <name>pantetheine 4'-phosphate</name>
        <dbReference type="ChEBI" id="CHEBI:47942"/>
    </cofactor>
</comment>
<dbReference type="Gene3D" id="2.30.38.10">
    <property type="entry name" value="Luciferase, Domain 3"/>
    <property type="match status" value="3"/>
</dbReference>
<dbReference type="FunFam" id="3.30.300.30:FF:000015">
    <property type="entry name" value="Nonribosomal peptide synthase SidD"/>
    <property type="match status" value="1"/>
</dbReference>
<dbReference type="GO" id="GO:0005737">
    <property type="term" value="C:cytoplasm"/>
    <property type="evidence" value="ECO:0007669"/>
    <property type="project" value="TreeGrafter"/>
</dbReference>
<organism evidence="8 9">
    <name type="scientific">Rhodococcus spongiicola</name>
    <dbReference type="NCBI Taxonomy" id="2487352"/>
    <lineage>
        <taxon>Bacteria</taxon>
        <taxon>Bacillati</taxon>
        <taxon>Actinomycetota</taxon>
        <taxon>Actinomycetes</taxon>
        <taxon>Mycobacteriales</taxon>
        <taxon>Nocardiaceae</taxon>
        <taxon>Rhodococcus</taxon>
    </lineage>
</organism>
<dbReference type="FunFam" id="3.40.50.12780:FF:000012">
    <property type="entry name" value="Non-ribosomal peptide synthetase"/>
    <property type="match status" value="3"/>
</dbReference>
<dbReference type="FunFam" id="1.10.1200.10:FF:000005">
    <property type="entry name" value="Nonribosomal peptide synthetase 1"/>
    <property type="match status" value="2"/>
</dbReference>
<dbReference type="GO" id="GO:0017000">
    <property type="term" value="P:antibiotic biosynthetic process"/>
    <property type="evidence" value="ECO:0007669"/>
    <property type="project" value="UniProtKB-KW"/>
</dbReference>
<dbReference type="GO" id="GO:0072330">
    <property type="term" value="P:monocarboxylic acid biosynthetic process"/>
    <property type="evidence" value="ECO:0007669"/>
    <property type="project" value="UniProtKB-ARBA"/>
</dbReference>
<feature type="domain" description="Carrier" evidence="7">
    <location>
        <begin position="4061"/>
        <end position="4139"/>
    </location>
</feature>